<sequence length="31" mass="3222">MAASDCYPKVEVIDGKSKHEGARPSAVKSGC</sequence>
<evidence type="ECO:0000313" key="1">
    <source>
        <dbReference type="EMBL" id="SAK83630.1"/>
    </source>
</evidence>
<comment type="caution">
    <text evidence="1">The sequence shown here is derived from an EMBL/GenBank/DDBJ whole genome shotgun (WGS) entry which is preliminary data.</text>
</comment>
<dbReference type="Proteomes" id="UP000054596">
    <property type="component" value="Unassembled WGS sequence"/>
</dbReference>
<dbReference type="STRING" id="1777143.AWB82_05606"/>
<gene>
    <name evidence="1" type="ORF">AWB82_05606</name>
</gene>
<accession>A0A158CMZ2</accession>
<name>A0A158CMZ2_9BURK</name>
<proteinExistence type="predicted"/>
<evidence type="ECO:0000313" key="2">
    <source>
        <dbReference type="Proteomes" id="UP000054596"/>
    </source>
</evidence>
<dbReference type="EMBL" id="FCOJ02000053">
    <property type="protein sequence ID" value="SAK83630.1"/>
    <property type="molecule type" value="Genomic_DNA"/>
</dbReference>
<keyword evidence="2" id="KW-1185">Reference proteome</keyword>
<dbReference type="AlphaFoldDB" id="A0A158CMZ2"/>
<reference evidence="1" key="1">
    <citation type="submission" date="2016-01" db="EMBL/GenBank/DDBJ databases">
        <authorList>
            <person name="Peeters C."/>
        </authorList>
    </citation>
    <scope>NUCLEOTIDE SEQUENCE [LARGE SCALE GENOMIC DNA]</scope>
    <source>
        <strain evidence="1">LMG 29325</strain>
    </source>
</reference>
<protein>
    <submittedName>
        <fullName evidence="1">Uncharacterized protein</fullName>
    </submittedName>
</protein>
<organism evidence="1 2">
    <name type="scientific">Caballeronia glebae</name>
    <dbReference type="NCBI Taxonomy" id="1777143"/>
    <lineage>
        <taxon>Bacteria</taxon>
        <taxon>Pseudomonadati</taxon>
        <taxon>Pseudomonadota</taxon>
        <taxon>Betaproteobacteria</taxon>
        <taxon>Burkholderiales</taxon>
        <taxon>Burkholderiaceae</taxon>
        <taxon>Caballeronia</taxon>
    </lineage>
</organism>